<organism evidence="5 6">
    <name type="scientific">Pseudomyxococcus hansupus</name>
    <dbReference type="NCBI Taxonomy" id="1297742"/>
    <lineage>
        <taxon>Bacteria</taxon>
        <taxon>Pseudomonadati</taxon>
        <taxon>Myxococcota</taxon>
        <taxon>Myxococcia</taxon>
        <taxon>Myxococcales</taxon>
        <taxon>Cystobacterineae</taxon>
        <taxon>Myxococcaceae</taxon>
        <taxon>Pseudomyxococcus</taxon>
    </lineage>
</organism>
<evidence type="ECO:0000313" key="5">
    <source>
        <dbReference type="EMBL" id="AKQ70678.1"/>
    </source>
</evidence>
<feature type="modified residue" description="4-aspartylphosphate" evidence="2">
    <location>
        <position position="53"/>
    </location>
</feature>
<dbReference type="PROSITE" id="PS50110">
    <property type="entry name" value="RESPONSE_REGULATORY"/>
    <property type="match status" value="1"/>
</dbReference>
<dbReference type="AlphaFoldDB" id="A0A0H4X9I6"/>
<dbReference type="Gene3D" id="3.40.50.2300">
    <property type="match status" value="1"/>
</dbReference>
<dbReference type="SMART" id="SM00448">
    <property type="entry name" value="REC"/>
    <property type="match status" value="1"/>
</dbReference>
<gene>
    <name evidence="5" type="ORF">A176_007590</name>
</gene>
<proteinExistence type="predicted"/>
<feature type="region of interest" description="Disordered" evidence="3">
    <location>
        <begin position="131"/>
        <end position="171"/>
    </location>
</feature>
<dbReference type="KEGG" id="mym:A176_007590"/>
<keyword evidence="6" id="KW-1185">Reference proteome</keyword>
<dbReference type="RefSeq" id="WP_275472528.1">
    <property type="nucleotide sequence ID" value="NZ_CP012109.1"/>
</dbReference>
<protein>
    <submittedName>
        <fullName evidence="5">Chemotaxis regulator-transmits chemoreceptor signals to flagelllar motor components CheY</fullName>
    </submittedName>
</protein>
<keyword evidence="1 2" id="KW-0597">Phosphoprotein</keyword>
<dbReference type="InterPro" id="IPR050595">
    <property type="entry name" value="Bact_response_regulator"/>
</dbReference>
<evidence type="ECO:0000256" key="3">
    <source>
        <dbReference type="SAM" id="MobiDB-lite"/>
    </source>
</evidence>
<feature type="compositionally biased region" description="Low complexity" evidence="3">
    <location>
        <begin position="161"/>
        <end position="171"/>
    </location>
</feature>
<name>A0A0H4X9I6_9BACT</name>
<evidence type="ECO:0000256" key="1">
    <source>
        <dbReference type="ARBA" id="ARBA00022553"/>
    </source>
</evidence>
<accession>A0A0H4X9I6</accession>
<dbReference type="Proteomes" id="UP000009026">
    <property type="component" value="Chromosome"/>
</dbReference>
<dbReference type="InterPro" id="IPR011006">
    <property type="entry name" value="CheY-like_superfamily"/>
</dbReference>
<dbReference type="InterPro" id="IPR001789">
    <property type="entry name" value="Sig_transdc_resp-reg_receiver"/>
</dbReference>
<reference evidence="5 6" key="1">
    <citation type="journal article" date="2016" name="PLoS ONE">
        <title>Complete Genome Sequence and Comparative Genomics of a Novel Myxobacterium Myxococcus hansupus.</title>
        <authorList>
            <person name="Sharma G."/>
            <person name="Narwani T."/>
            <person name="Subramanian S."/>
        </authorList>
    </citation>
    <scope>NUCLEOTIDE SEQUENCE [LARGE SCALE GENOMIC DNA]</scope>
    <source>
        <strain evidence="6">mixupus</strain>
    </source>
</reference>
<dbReference type="SUPFAM" id="SSF52172">
    <property type="entry name" value="CheY-like"/>
    <property type="match status" value="1"/>
</dbReference>
<feature type="domain" description="Response regulatory" evidence="4">
    <location>
        <begin position="3"/>
        <end position="120"/>
    </location>
</feature>
<evidence type="ECO:0000256" key="2">
    <source>
        <dbReference type="PROSITE-ProRule" id="PRU00169"/>
    </source>
</evidence>
<dbReference type="EMBL" id="CP012109">
    <property type="protein sequence ID" value="AKQ70678.1"/>
    <property type="molecule type" value="Genomic_DNA"/>
</dbReference>
<evidence type="ECO:0000259" key="4">
    <source>
        <dbReference type="PROSITE" id="PS50110"/>
    </source>
</evidence>
<dbReference type="GO" id="GO:0000160">
    <property type="term" value="P:phosphorelay signal transduction system"/>
    <property type="evidence" value="ECO:0007669"/>
    <property type="project" value="InterPro"/>
</dbReference>
<keyword evidence="5" id="KW-0675">Receptor</keyword>
<dbReference type="eggNOG" id="COG0745">
    <property type="taxonomic scope" value="Bacteria"/>
</dbReference>
<dbReference type="PANTHER" id="PTHR44591">
    <property type="entry name" value="STRESS RESPONSE REGULATOR PROTEIN 1"/>
    <property type="match status" value="1"/>
</dbReference>
<dbReference type="PANTHER" id="PTHR44591:SF3">
    <property type="entry name" value="RESPONSE REGULATORY DOMAIN-CONTAINING PROTEIN"/>
    <property type="match status" value="1"/>
</dbReference>
<evidence type="ECO:0000313" key="6">
    <source>
        <dbReference type="Proteomes" id="UP000009026"/>
    </source>
</evidence>
<dbReference type="Pfam" id="PF00072">
    <property type="entry name" value="Response_reg"/>
    <property type="match status" value="1"/>
</dbReference>
<dbReference type="PATRIC" id="fig|1297742.4.peg.7722"/>
<sequence>MAEVLVVDDSKVMRDMVVACLRPYPGLTFTHASSGLEAIERLSLQPYDLLVLDLNMPDIGGIEVVEFVRGQDRLRELPIIIVTTRGDEASRARALAAGASRFMTKPFTPDAILAEARGLLEGGALERVRGPRGFPARLSRGSRGVAGHRAPSVVGDGGQHPAGRGAPAGRA</sequence>
<dbReference type="STRING" id="1297742.A176_007590"/>